<dbReference type="RefSeq" id="WP_158203388.1">
    <property type="nucleotide sequence ID" value="NZ_WSZK01000009.1"/>
</dbReference>
<evidence type="ECO:0000313" key="2">
    <source>
        <dbReference type="Proteomes" id="UP000451471"/>
    </source>
</evidence>
<organism evidence="1 2">
    <name type="scientific">Halomarina oriensis</name>
    <dbReference type="NCBI Taxonomy" id="671145"/>
    <lineage>
        <taxon>Archaea</taxon>
        <taxon>Methanobacteriati</taxon>
        <taxon>Methanobacteriota</taxon>
        <taxon>Stenosarchaea group</taxon>
        <taxon>Halobacteria</taxon>
        <taxon>Halobacteriales</taxon>
        <taxon>Natronomonadaceae</taxon>
        <taxon>Halomarina</taxon>
    </lineage>
</organism>
<sequence length="110" mass="12083">MEDSRQYLRQASEQLDAGAARIRDVGTRSTVSFLASELDDVRESLSRANQNAPRSDAVARGGTRADVERLEETLVSLEGRLSGSAGVSVRKARRNLERYERASETTLTNA</sequence>
<dbReference type="AlphaFoldDB" id="A0A6B0GIM6"/>
<comment type="caution">
    <text evidence="1">The sequence shown here is derived from an EMBL/GenBank/DDBJ whole genome shotgun (WGS) entry which is preliminary data.</text>
</comment>
<keyword evidence="2" id="KW-1185">Reference proteome</keyword>
<protein>
    <submittedName>
        <fullName evidence="1">Uncharacterized protein</fullName>
    </submittedName>
</protein>
<dbReference type="EMBL" id="WSZK01000009">
    <property type="protein sequence ID" value="MWG33661.1"/>
    <property type="molecule type" value="Genomic_DNA"/>
</dbReference>
<name>A0A6B0GIM6_9EURY</name>
<proteinExistence type="predicted"/>
<evidence type="ECO:0000313" key="1">
    <source>
        <dbReference type="EMBL" id="MWG33661.1"/>
    </source>
</evidence>
<gene>
    <name evidence="1" type="ORF">GQS65_04000</name>
</gene>
<dbReference type="Proteomes" id="UP000451471">
    <property type="component" value="Unassembled WGS sequence"/>
</dbReference>
<accession>A0A6B0GIM6</accession>
<reference evidence="1 2" key="1">
    <citation type="submission" date="2019-12" db="EMBL/GenBank/DDBJ databases">
        <title>Halocatena pleomorpha gen. nov. sp. nov., an extremely halophilic archaeon of family Halobacteriaceae isolated from saltpan soil.</title>
        <authorList>
            <person name="Pal Y."/>
            <person name="Verma A."/>
            <person name="Krishnamurthi S."/>
            <person name="Kumar P."/>
        </authorList>
    </citation>
    <scope>NUCLEOTIDE SEQUENCE [LARGE SCALE GENOMIC DNA]</scope>
    <source>
        <strain evidence="1 2">JCM 16495</strain>
    </source>
</reference>